<dbReference type="InterPro" id="IPR003675">
    <property type="entry name" value="Rce1/LyrA-like_dom"/>
</dbReference>
<evidence type="ECO:0000313" key="3">
    <source>
        <dbReference type="EMBL" id="MBK1814000.1"/>
    </source>
</evidence>
<feature type="transmembrane region" description="Helical" evidence="1">
    <location>
        <begin position="55"/>
        <end position="72"/>
    </location>
</feature>
<keyword evidence="1" id="KW-1133">Transmembrane helix</keyword>
<feature type="domain" description="CAAX prenyl protease 2/Lysostaphin resistance protein A-like" evidence="2">
    <location>
        <begin position="144"/>
        <end position="241"/>
    </location>
</feature>
<feature type="transmembrane region" description="Helical" evidence="1">
    <location>
        <begin position="227"/>
        <end position="247"/>
    </location>
</feature>
<dbReference type="InterPro" id="IPR014346">
    <property type="entry name" value="Prenyl_protease-related"/>
</dbReference>
<dbReference type="Proteomes" id="UP000600139">
    <property type="component" value="Unassembled WGS sequence"/>
</dbReference>
<protein>
    <submittedName>
        <fullName evidence="3">CAAX prenyl protease-related protein</fullName>
    </submittedName>
</protein>
<feature type="transmembrane region" description="Helical" evidence="1">
    <location>
        <begin position="18"/>
        <end position="35"/>
    </location>
</feature>
<dbReference type="GO" id="GO:0080120">
    <property type="term" value="P:CAAX-box protein maturation"/>
    <property type="evidence" value="ECO:0007669"/>
    <property type="project" value="UniProtKB-ARBA"/>
</dbReference>
<accession>A0A934R294</accession>
<feature type="transmembrane region" description="Helical" evidence="1">
    <location>
        <begin position="189"/>
        <end position="215"/>
    </location>
</feature>
<name>A0A934R294_9BACT</name>
<dbReference type="RefSeq" id="WP_200348966.1">
    <property type="nucleotide sequence ID" value="NZ_BAABHZ010000005.1"/>
</dbReference>
<keyword evidence="4" id="KW-1185">Reference proteome</keyword>
<evidence type="ECO:0000313" key="4">
    <source>
        <dbReference type="Proteomes" id="UP000600139"/>
    </source>
</evidence>
<comment type="caution">
    <text evidence="3">The sequence shown here is derived from an EMBL/GenBank/DDBJ whole genome shotgun (WGS) entry which is preliminary data.</text>
</comment>
<organism evidence="3 4">
    <name type="scientific">Luteolibacter yonseiensis</name>
    <dbReference type="NCBI Taxonomy" id="1144680"/>
    <lineage>
        <taxon>Bacteria</taxon>
        <taxon>Pseudomonadati</taxon>
        <taxon>Verrucomicrobiota</taxon>
        <taxon>Verrucomicrobiia</taxon>
        <taxon>Verrucomicrobiales</taxon>
        <taxon>Verrucomicrobiaceae</taxon>
        <taxon>Luteolibacter</taxon>
    </lineage>
</organism>
<dbReference type="EMBL" id="JAENIK010000001">
    <property type="protein sequence ID" value="MBK1814000.1"/>
    <property type="molecule type" value="Genomic_DNA"/>
</dbReference>
<gene>
    <name evidence="3" type="ORF">JIN84_00060</name>
</gene>
<keyword evidence="3" id="KW-0645">Protease</keyword>
<keyword evidence="1" id="KW-0812">Transmembrane</keyword>
<keyword evidence="1" id="KW-0472">Membrane</keyword>
<evidence type="ECO:0000259" key="2">
    <source>
        <dbReference type="Pfam" id="PF02517"/>
    </source>
</evidence>
<proteinExistence type="predicted"/>
<dbReference type="AlphaFoldDB" id="A0A934R294"/>
<sequence length="255" mass="29309">MNATPATQDPERLTQAHVIPFVVFMSFMLLLQLVGGFIEWKHPDAPWWRQEPAQFIYPIQTMVTLGVLIRYWRHFTFNWSVKWSLAAVVFGAVGIGFWLLPTVLHDAWGLTGKTEGILKLLGVTERKEGFDPGIFQNPVAYWTSLVFRFFRAAVIVAFVEEIFWRGFLMRFVCDWEGDYWKQPFGRARWISYLVVTGLFMAAHAPVDYAGAFIYGSLTYLLCVWSKNLGACVIMHGVANLLMGLYIMRTGNYGLW</sequence>
<dbReference type="GO" id="GO:0004175">
    <property type="term" value="F:endopeptidase activity"/>
    <property type="evidence" value="ECO:0007669"/>
    <property type="project" value="UniProtKB-ARBA"/>
</dbReference>
<reference evidence="3" key="1">
    <citation type="submission" date="2021-01" db="EMBL/GenBank/DDBJ databases">
        <title>Modified the classification status of verrucomicrobia.</title>
        <authorList>
            <person name="Feng X."/>
        </authorList>
    </citation>
    <scope>NUCLEOTIDE SEQUENCE</scope>
    <source>
        <strain evidence="3">JCM 18052</strain>
    </source>
</reference>
<dbReference type="GO" id="GO:0006508">
    <property type="term" value="P:proteolysis"/>
    <property type="evidence" value="ECO:0007669"/>
    <property type="project" value="UniProtKB-KW"/>
</dbReference>
<dbReference type="NCBIfam" id="TIGR03008">
    <property type="entry name" value="pepcterm_CAAX"/>
    <property type="match status" value="1"/>
</dbReference>
<feature type="transmembrane region" description="Helical" evidence="1">
    <location>
        <begin position="84"/>
        <end position="104"/>
    </location>
</feature>
<evidence type="ECO:0000256" key="1">
    <source>
        <dbReference type="SAM" id="Phobius"/>
    </source>
</evidence>
<dbReference type="Pfam" id="PF02517">
    <property type="entry name" value="Rce1-like"/>
    <property type="match status" value="1"/>
</dbReference>
<keyword evidence="3" id="KW-0378">Hydrolase</keyword>